<protein>
    <submittedName>
        <fullName evidence="1">Uncharacterized protein</fullName>
    </submittedName>
</protein>
<dbReference type="InterPro" id="IPR045398">
    <property type="entry name" value="DUF6515"/>
</dbReference>
<reference evidence="1 2" key="1">
    <citation type="submission" date="2018-07" db="EMBL/GenBank/DDBJ databases">
        <title>Genome analysis of Runella aurantiaca.</title>
        <authorList>
            <person name="Yang X."/>
        </authorList>
    </citation>
    <scope>NUCLEOTIDE SEQUENCE [LARGE SCALE GENOMIC DNA]</scope>
    <source>
        <strain evidence="1 2">YX9</strain>
    </source>
</reference>
<dbReference type="EMBL" id="QPIW01000036">
    <property type="protein sequence ID" value="RDB02758.1"/>
    <property type="molecule type" value="Genomic_DNA"/>
</dbReference>
<gene>
    <name evidence="1" type="ORF">DVG78_26960</name>
</gene>
<evidence type="ECO:0000313" key="1">
    <source>
        <dbReference type="EMBL" id="RDB02758.1"/>
    </source>
</evidence>
<name>A0A369HZH9_9BACT</name>
<dbReference type="OrthoDB" id="952191at2"/>
<evidence type="ECO:0000313" key="2">
    <source>
        <dbReference type="Proteomes" id="UP000253141"/>
    </source>
</evidence>
<comment type="caution">
    <text evidence="1">The sequence shown here is derived from an EMBL/GenBank/DDBJ whole genome shotgun (WGS) entry which is preliminary data.</text>
</comment>
<organism evidence="1 2">
    <name type="scientific">Runella aurantiaca</name>
    <dbReference type="NCBI Taxonomy" id="2282308"/>
    <lineage>
        <taxon>Bacteria</taxon>
        <taxon>Pseudomonadati</taxon>
        <taxon>Bacteroidota</taxon>
        <taxon>Cytophagia</taxon>
        <taxon>Cytophagales</taxon>
        <taxon>Spirosomataceae</taxon>
        <taxon>Runella</taxon>
    </lineage>
</organism>
<sequence length="181" mass="20904">MKTLIKKTISTIIIICFAIVYNTFAQHRDVVVVKRNPKRNVIYVNPSPNVRVVRAVPSEARIIHFRNVPYYFHAGLYYNFIGGRYVVVAPPRGLRVSVLPSHYFYFQVSGMSYYYLEGVYYAQKGKEFEVTQAPVGALVPKLPHEAEKVTIEGKIFYEFDNTIYKCIETNQGFQYEVVGEK</sequence>
<dbReference type="Proteomes" id="UP000253141">
    <property type="component" value="Unassembled WGS sequence"/>
</dbReference>
<proteinExistence type="predicted"/>
<dbReference type="AlphaFoldDB" id="A0A369HZH9"/>
<dbReference type="RefSeq" id="WP_114464101.1">
    <property type="nucleotide sequence ID" value="NZ_QPIW01000036.1"/>
</dbReference>
<dbReference type="Pfam" id="PF20125">
    <property type="entry name" value="DUF6515"/>
    <property type="match status" value="1"/>
</dbReference>
<keyword evidence="2" id="KW-1185">Reference proteome</keyword>
<accession>A0A369HZH9</accession>